<evidence type="ECO:0000313" key="3">
    <source>
        <dbReference type="Proteomes" id="UP000198793"/>
    </source>
</evidence>
<dbReference type="RefSeq" id="WP_170842537.1">
    <property type="nucleotide sequence ID" value="NZ_FNIT01000003.1"/>
</dbReference>
<proteinExistence type="predicted"/>
<name>A0A1H0GWE5_9HYPH</name>
<evidence type="ECO:0008006" key="4">
    <source>
        <dbReference type="Google" id="ProtNLM"/>
    </source>
</evidence>
<accession>A0A1H0GWE5</accession>
<dbReference type="Pfam" id="PF08904">
    <property type="entry name" value="EipB_like"/>
    <property type="match status" value="1"/>
</dbReference>
<dbReference type="InterPro" id="IPR015000">
    <property type="entry name" value="EipB-like"/>
</dbReference>
<dbReference type="STRING" id="1166073.SAMN05192530_103381"/>
<feature type="signal peptide" evidence="1">
    <location>
        <begin position="1"/>
        <end position="18"/>
    </location>
</feature>
<reference evidence="2 3" key="1">
    <citation type="submission" date="2016-10" db="EMBL/GenBank/DDBJ databases">
        <authorList>
            <person name="de Groot N.N."/>
        </authorList>
    </citation>
    <scope>NUCLEOTIDE SEQUENCE [LARGE SCALE GENOMIC DNA]</scope>
    <source>
        <strain evidence="3">L7-484,KACC 16230,DSM 25025</strain>
    </source>
</reference>
<sequence>MLLAATTLASFMTQPLLAAELRTHEAVYDLKLAEPTDQISAVDARIALQLTKKECDSFGLDYRFVARFHQDDEVTVTDQSTRTHERTDGSQMTFTTQTLVDGTAQERVEGKASTAGASTTVIYSEPVQRESTIPSASFPLQHIARLIERAEAGERIVEAKLFDGDAEAEKGLTTTSIITSSAESPTAAIADAVRGLKSWLVTESYYNADSDDDGQPIFETRYRLFENGVSDELVMNFGAYTLEGRLTRLSYLEPVPCTAPGRPN</sequence>
<keyword evidence="3" id="KW-1185">Reference proteome</keyword>
<organism evidence="2 3">
    <name type="scientific">Aureimonas jatrophae</name>
    <dbReference type="NCBI Taxonomy" id="1166073"/>
    <lineage>
        <taxon>Bacteria</taxon>
        <taxon>Pseudomonadati</taxon>
        <taxon>Pseudomonadota</taxon>
        <taxon>Alphaproteobacteria</taxon>
        <taxon>Hyphomicrobiales</taxon>
        <taxon>Aurantimonadaceae</taxon>
        <taxon>Aureimonas</taxon>
    </lineage>
</organism>
<protein>
    <recommendedName>
        <fullName evidence="4">DUF1849 family protein</fullName>
    </recommendedName>
</protein>
<dbReference type="EMBL" id="FNIT01000003">
    <property type="protein sequence ID" value="SDO11205.1"/>
    <property type="molecule type" value="Genomic_DNA"/>
</dbReference>
<dbReference type="Proteomes" id="UP000198793">
    <property type="component" value="Unassembled WGS sequence"/>
</dbReference>
<keyword evidence="1" id="KW-0732">Signal</keyword>
<evidence type="ECO:0000256" key="1">
    <source>
        <dbReference type="SAM" id="SignalP"/>
    </source>
</evidence>
<feature type="chain" id="PRO_5011524078" description="DUF1849 family protein" evidence="1">
    <location>
        <begin position="19"/>
        <end position="264"/>
    </location>
</feature>
<gene>
    <name evidence="2" type="ORF">SAMN05192530_103381</name>
</gene>
<evidence type="ECO:0000313" key="2">
    <source>
        <dbReference type="EMBL" id="SDO11205.1"/>
    </source>
</evidence>
<dbReference type="AlphaFoldDB" id="A0A1H0GWE5"/>